<evidence type="ECO:0000313" key="4">
    <source>
        <dbReference type="EMBL" id="TBL68545.1"/>
    </source>
</evidence>
<evidence type="ECO:0000259" key="3">
    <source>
        <dbReference type="PROSITE" id="PS50198"/>
    </source>
</evidence>
<dbReference type="Proteomes" id="UP000293142">
    <property type="component" value="Unassembled WGS sequence"/>
</dbReference>
<dbReference type="PROSITE" id="PS50198">
    <property type="entry name" value="PPIC_PPIASE_2"/>
    <property type="match status" value="1"/>
</dbReference>
<keyword evidence="5" id="KW-1185">Reference proteome</keyword>
<evidence type="ECO:0000256" key="1">
    <source>
        <dbReference type="PROSITE-ProRule" id="PRU00278"/>
    </source>
</evidence>
<dbReference type="InterPro" id="IPR046357">
    <property type="entry name" value="PPIase_dom_sf"/>
</dbReference>
<protein>
    <submittedName>
        <fullName evidence="4">Peptidylprolyl isomerase</fullName>
    </submittedName>
</protein>
<sequence>MKDKLKGMIIGMSVGVMLSGSIAFADSAQIDVVMKKLKFMFDGKEIAQPDDQQSIVYDGTTYVPIRFLSEALGKDVNWDPENETIWIGKYDKAVVATYKSGTVTWGELSRYVSVISFLDPSNKPRESTSNYKENLLRQMISYRVLSDRATDDIKNEVTPIVDEHLKQIKEYFASQSTVDFAGQLKDAGLQEDDLKQYITGAITAQKVLELKATDERLQSLYDYSIKFQKGEYTMASVRHILIGFTDSDGKARSKDDALKRAQEVEDKLKNGADFAKLAGEYSDDPGSKQNGGLYENAPVNNWVAPFRQAALTLELNQVSDPVETDYGYHVMRVELRKNMPFEEVKDELKAQTVSSEYNSFMGGELNEIIQNITMPK</sequence>
<feature type="signal peptide" evidence="2">
    <location>
        <begin position="1"/>
        <end position="25"/>
    </location>
</feature>
<dbReference type="InterPro" id="IPR036582">
    <property type="entry name" value="Mao_N_sf"/>
</dbReference>
<dbReference type="GO" id="GO:0003755">
    <property type="term" value="F:peptidyl-prolyl cis-trans isomerase activity"/>
    <property type="evidence" value="ECO:0007669"/>
    <property type="project" value="UniProtKB-KW"/>
</dbReference>
<reference evidence="4 5" key="1">
    <citation type="submission" date="2019-02" db="EMBL/GenBank/DDBJ databases">
        <title>Paenibacillus sp. nov., isolated from surface-sterilized tissue of Thalictrum simplex L.</title>
        <authorList>
            <person name="Tuo L."/>
        </authorList>
    </citation>
    <scope>NUCLEOTIDE SEQUENCE [LARGE SCALE GENOMIC DNA]</scope>
    <source>
        <strain evidence="4 5">N2SHLJ1</strain>
    </source>
</reference>
<dbReference type="OrthoDB" id="14196at2"/>
<dbReference type="SUPFAM" id="SSF109998">
    <property type="entry name" value="Triger factor/SurA peptide-binding domain-like"/>
    <property type="match status" value="1"/>
</dbReference>
<accession>A0A4Q9DEI7</accession>
<gene>
    <name evidence="4" type="ORF">EYB31_37730</name>
</gene>
<dbReference type="RefSeq" id="WP_131018793.1">
    <property type="nucleotide sequence ID" value="NZ_SIRE01000044.1"/>
</dbReference>
<dbReference type="SUPFAM" id="SSF55383">
    <property type="entry name" value="Copper amine oxidase, domain N"/>
    <property type="match status" value="1"/>
</dbReference>
<keyword evidence="2" id="KW-0732">Signal</keyword>
<dbReference type="AlphaFoldDB" id="A0A4Q9DEI7"/>
<dbReference type="SUPFAM" id="SSF54534">
    <property type="entry name" value="FKBP-like"/>
    <property type="match status" value="1"/>
</dbReference>
<dbReference type="Gene3D" id="3.10.50.40">
    <property type="match status" value="1"/>
</dbReference>
<name>A0A4Q9DEI7_9BACL</name>
<feature type="chain" id="PRO_5020247370" evidence="2">
    <location>
        <begin position="26"/>
        <end position="376"/>
    </location>
</feature>
<dbReference type="Pfam" id="PF13616">
    <property type="entry name" value="Rotamase_3"/>
    <property type="match status" value="1"/>
</dbReference>
<dbReference type="Gene3D" id="3.30.457.10">
    <property type="entry name" value="Copper amine oxidase-like, N-terminal domain"/>
    <property type="match status" value="1"/>
</dbReference>
<evidence type="ECO:0000256" key="2">
    <source>
        <dbReference type="SAM" id="SignalP"/>
    </source>
</evidence>
<evidence type="ECO:0000313" key="5">
    <source>
        <dbReference type="Proteomes" id="UP000293142"/>
    </source>
</evidence>
<dbReference type="PANTHER" id="PTHR47245">
    <property type="entry name" value="PEPTIDYLPROLYL ISOMERASE"/>
    <property type="match status" value="1"/>
</dbReference>
<dbReference type="InterPro" id="IPR000297">
    <property type="entry name" value="PPIase_PpiC"/>
</dbReference>
<proteinExistence type="predicted"/>
<dbReference type="InterPro" id="IPR012854">
    <property type="entry name" value="Cu_amine_oxidase-like_N"/>
</dbReference>
<organism evidence="4 5">
    <name type="scientific">Paenibacillus thalictri</name>
    <dbReference type="NCBI Taxonomy" id="2527873"/>
    <lineage>
        <taxon>Bacteria</taxon>
        <taxon>Bacillati</taxon>
        <taxon>Bacillota</taxon>
        <taxon>Bacilli</taxon>
        <taxon>Bacillales</taxon>
        <taxon>Paenibacillaceae</taxon>
        <taxon>Paenibacillus</taxon>
    </lineage>
</organism>
<dbReference type="InterPro" id="IPR027304">
    <property type="entry name" value="Trigger_fact/SurA_dom_sf"/>
</dbReference>
<feature type="domain" description="PpiC" evidence="3">
    <location>
        <begin position="232"/>
        <end position="335"/>
    </location>
</feature>
<dbReference type="PANTHER" id="PTHR47245:SF2">
    <property type="entry name" value="PEPTIDYL-PROLYL CIS-TRANS ISOMERASE HP_0175-RELATED"/>
    <property type="match status" value="1"/>
</dbReference>
<dbReference type="InterPro" id="IPR050245">
    <property type="entry name" value="PrsA_foldase"/>
</dbReference>
<dbReference type="Pfam" id="PF07833">
    <property type="entry name" value="Cu_amine_oxidN1"/>
    <property type="match status" value="1"/>
</dbReference>
<keyword evidence="1 4" id="KW-0413">Isomerase</keyword>
<keyword evidence="1" id="KW-0697">Rotamase</keyword>
<dbReference type="EMBL" id="SIRE01000044">
    <property type="protein sequence ID" value="TBL68545.1"/>
    <property type="molecule type" value="Genomic_DNA"/>
</dbReference>
<comment type="caution">
    <text evidence="4">The sequence shown here is derived from an EMBL/GenBank/DDBJ whole genome shotgun (WGS) entry which is preliminary data.</text>
</comment>